<organism evidence="2 3">
    <name type="scientific">Caenorhabditis tropicalis</name>
    <dbReference type="NCBI Taxonomy" id="1561998"/>
    <lineage>
        <taxon>Eukaryota</taxon>
        <taxon>Metazoa</taxon>
        <taxon>Ecdysozoa</taxon>
        <taxon>Nematoda</taxon>
        <taxon>Chromadorea</taxon>
        <taxon>Rhabditida</taxon>
        <taxon>Rhabditina</taxon>
        <taxon>Rhabditomorpha</taxon>
        <taxon>Rhabditoidea</taxon>
        <taxon>Rhabditidae</taxon>
        <taxon>Peloderinae</taxon>
        <taxon>Caenorhabditis</taxon>
    </lineage>
</organism>
<proteinExistence type="predicted"/>
<evidence type="ECO:0000313" key="2">
    <source>
        <dbReference type="Proteomes" id="UP000095282"/>
    </source>
</evidence>
<dbReference type="Proteomes" id="UP000095282">
    <property type="component" value="Unplaced"/>
</dbReference>
<dbReference type="InterPro" id="IPR009091">
    <property type="entry name" value="RCC1/BLIP-II"/>
</dbReference>
<protein>
    <submittedName>
        <fullName evidence="3">Cellobiose phosphorylase</fullName>
    </submittedName>
</protein>
<feature type="compositionally biased region" description="Low complexity" evidence="1">
    <location>
        <begin position="688"/>
        <end position="706"/>
    </location>
</feature>
<sequence>MRQIAELKTILSGDPIKGVKEFDRIVETDNRHYYVTSVGSNRCFNLGLISDGSPVAEPHLVDLNNVSEMKMSNQHTVFLTHDNLVYGCGKSSAFLPDQKNEGYQAEPMQIQIPNKPPREWINRIKVSDGGTQFLIGDKWYFIGKVPPDIRNLKRIAANCQVSTWNSIVKMDTPRYQTTNVMLNGRPVTIYLRRNPRILEWDRIPQFQAPKTVNFLLNGMEEPTLCDSFQVLADGIIYIEINGILKGKLELWKNADDGFQVKSGTEEHFDTKYSLIALLEEVPGTVEISSFKLSPDGQNMIMKRGGGWGDGVERVENRLRAINRKKSKLMTAFLTGSQQIHRIIERRAREEMDPVDIPMDTTLLLSSGVRDVMRFEMNRTLFELVYPGCAEEMGENTIVVRQLNDSIPLQFGGSHPMIFVPDGTPPQNILHLITTDGERIQCHKYLHLLHSRQINALQRFESSRVYGSYGVMEGEKPMELNAMATGNTVRNALRGMLYLKNLNGLKTIELIECINYYDYHMMDEMFRDSMRILFENITEFTVSLLFLLYESFPEPIINGLVERPGLVFYSREKPSKELLVHFAKKLGVYSPAPKPALDYQPLKFYDPESVIKSLVNLDEDSEDVVWNSLRSEMNNNLSEWHYEAMKRKQVVEKRRKRLSSNIALMKKQFATPSSPIPIGGSAPRKTETPSPSSIQSPSFSSPLSTSKPRPPSISIDDFPEMGSPSTSAPKPKYFVPKGAKFKKDFDILKTPSPSNPWKIGETSSGVNFDEVVRDEQKLQKNIKTGNKKVEMLAHVETEQLAAIEILREFKGNYGDEALIGVELVYQDAPTEQMQWGNMPGLVRR</sequence>
<dbReference type="eggNOG" id="ENOG502R9Q5">
    <property type="taxonomic scope" value="Eukaryota"/>
</dbReference>
<dbReference type="Gene3D" id="2.130.10.30">
    <property type="entry name" value="Regulator of chromosome condensation 1/beta-lactamase-inhibitor protein II"/>
    <property type="match status" value="1"/>
</dbReference>
<dbReference type="WBParaSite" id="Csp11.Scaffold616.g6017.t1">
    <property type="protein sequence ID" value="Csp11.Scaffold616.g6017.t1"/>
    <property type="gene ID" value="Csp11.Scaffold616.g6017"/>
</dbReference>
<accession>A0A1I7THM7</accession>
<evidence type="ECO:0000313" key="3">
    <source>
        <dbReference type="WBParaSite" id="Csp11.Scaffold616.g6017.t1"/>
    </source>
</evidence>
<keyword evidence="2" id="KW-1185">Reference proteome</keyword>
<feature type="region of interest" description="Disordered" evidence="1">
    <location>
        <begin position="670"/>
        <end position="733"/>
    </location>
</feature>
<name>A0A1I7THM7_9PELO</name>
<feature type="compositionally biased region" description="Low complexity" evidence="1">
    <location>
        <begin position="671"/>
        <end position="680"/>
    </location>
</feature>
<reference evidence="3" key="1">
    <citation type="submission" date="2016-11" db="UniProtKB">
        <authorList>
            <consortium name="WormBaseParasite"/>
        </authorList>
    </citation>
    <scope>IDENTIFICATION</scope>
</reference>
<dbReference type="AlphaFoldDB" id="A0A1I7THM7"/>
<evidence type="ECO:0000256" key="1">
    <source>
        <dbReference type="SAM" id="MobiDB-lite"/>
    </source>
</evidence>
<dbReference type="SUPFAM" id="SSF50985">
    <property type="entry name" value="RCC1/BLIP-II"/>
    <property type="match status" value="1"/>
</dbReference>